<keyword evidence="2 6" id="KW-0812">Transmembrane</keyword>
<evidence type="ECO:0000256" key="2">
    <source>
        <dbReference type="ARBA" id="ARBA00022692"/>
    </source>
</evidence>
<feature type="region of interest" description="Disordered" evidence="5">
    <location>
        <begin position="451"/>
        <end position="470"/>
    </location>
</feature>
<dbReference type="InterPro" id="IPR007300">
    <property type="entry name" value="CidB/LrgB"/>
</dbReference>
<protein>
    <submittedName>
        <fullName evidence="7">Ribonuclease Z 1</fullName>
    </submittedName>
</protein>
<feature type="transmembrane region" description="Helical" evidence="6">
    <location>
        <begin position="415"/>
        <end position="437"/>
    </location>
</feature>
<sequence length="544" mass="58986">MGVWRDRRRDVVSFFTTLAWVGLIYATSELVIWGLSRLLSRVQLEFFASVMAMILAFVMDLINSNLGIGFSIPICLMKHSDILSGHDIIRVFATFVITNLAAWIGVFLAATAAICLIQKGVSFVSTVVCCSRRRRNRRAAGFVPGEGVPTPTTPRGPPESMFIMTDPSETTTDARFSFWCLFKANCTIVIAFLGVLLVGAPMAAIKKDERWLDAFVIWFVWSTALRLQQLFKASRVLEFKPKVKSVLATLMNPVLGTTLLLIAYTRSKAALKVGGLPEVLATLSSGTPLYSLWNSLLTRQSPPRGPKAWIRFLRRQHPSQDPKTWFGAGDFALSILECGLFTWGFKLYECRRQLFSLVGLGVSLVCIAVASANVFLSVLIARSLDLATPESLAFASRSTTLALSKPAMTAIGGNLAINAMIVVSNGILGQLIFPFALERLGVQRVSSESNSRESAIEMEDLGGSSRHTARGSAAAADSEDTVITVAAGVAAGVNAAAMSASYMYEKQSRAAPYAVLSMVVFGVSTVVITTVNPFKEAVLHIAKM</sequence>
<comment type="subcellular location">
    <subcellularLocation>
        <location evidence="1">Membrane</location>
        <topology evidence="1">Multi-pass membrane protein</topology>
    </subcellularLocation>
</comment>
<evidence type="ECO:0000256" key="5">
    <source>
        <dbReference type="SAM" id="MobiDB-lite"/>
    </source>
</evidence>
<keyword evidence="3 6" id="KW-1133">Transmembrane helix</keyword>
<feature type="transmembrane region" description="Helical" evidence="6">
    <location>
        <begin position="88"/>
        <end position="114"/>
    </location>
</feature>
<reference evidence="7" key="1">
    <citation type="submission" date="2023-01" db="EMBL/GenBank/DDBJ databases">
        <title>The growth and conidiation of Purpureocillium lavendulum are regulated by nitrogen source and histone H3K14 acetylation.</title>
        <authorList>
            <person name="Tang P."/>
            <person name="Han J."/>
            <person name="Zhang C."/>
            <person name="Tang P."/>
            <person name="Qi F."/>
            <person name="Zhang K."/>
            <person name="Liang L."/>
        </authorList>
    </citation>
    <scope>NUCLEOTIDE SEQUENCE</scope>
    <source>
        <strain evidence="7">YMF1.00683</strain>
    </source>
</reference>
<name>A0AB34G6Y9_9HYPO</name>
<dbReference type="GO" id="GO:0016020">
    <property type="term" value="C:membrane"/>
    <property type="evidence" value="ECO:0007669"/>
    <property type="project" value="UniProtKB-SubCell"/>
</dbReference>
<dbReference type="AlphaFoldDB" id="A0AB34G6Y9"/>
<evidence type="ECO:0000256" key="4">
    <source>
        <dbReference type="ARBA" id="ARBA00023136"/>
    </source>
</evidence>
<feature type="transmembrane region" description="Helical" evidence="6">
    <location>
        <begin position="12"/>
        <end position="35"/>
    </location>
</feature>
<evidence type="ECO:0000313" key="7">
    <source>
        <dbReference type="EMBL" id="KAJ6446701.1"/>
    </source>
</evidence>
<feature type="transmembrane region" description="Helical" evidence="6">
    <location>
        <begin position="176"/>
        <end position="199"/>
    </location>
</feature>
<feature type="transmembrane region" description="Helical" evidence="6">
    <location>
        <begin position="357"/>
        <end position="381"/>
    </location>
</feature>
<comment type="caution">
    <text evidence="7">The sequence shown here is derived from an EMBL/GenBank/DDBJ whole genome shotgun (WGS) entry which is preliminary data.</text>
</comment>
<keyword evidence="8" id="KW-1185">Reference proteome</keyword>
<organism evidence="7 8">
    <name type="scientific">Purpureocillium lavendulum</name>
    <dbReference type="NCBI Taxonomy" id="1247861"/>
    <lineage>
        <taxon>Eukaryota</taxon>
        <taxon>Fungi</taxon>
        <taxon>Dikarya</taxon>
        <taxon>Ascomycota</taxon>
        <taxon>Pezizomycotina</taxon>
        <taxon>Sordariomycetes</taxon>
        <taxon>Hypocreomycetidae</taxon>
        <taxon>Hypocreales</taxon>
        <taxon>Ophiocordycipitaceae</taxon>
        <taxon>Purpureocillium</taxon>
    </lineage>
</organism>
<keyword evidence="4 6" id="KW-0472">Membrane</keyword>
<evidence type="ECO:0000256" key="1">
    <source>
        <dbReference type="ARBA" id="ARBA00004141"/>
    </source>
</evidence>
<dbReference type="Pfam" id="PF04172">
    <property type="entry name" value="LrgB"/>
    <property type="match status" value="1"/>
</dbReference>
<feature type="transmembrane region" description="Helical" evidence="6">
    <location>
        <begin position="510"/>
        <end position="534"/>
    </location>
</feature>
<dbReference type="Proteomes" id="UP001163105">
    <property type="component" value="Unassembled WGS sequence"/>
</dbReference>
<dbReference type="PANTHER" id="PTHR30249">
    <property type="entry name" value="PUTATIVE SEROTONIN TRANSPORTER"/>
    <property type="match status" value="1"/>
</dbReference>
<dbReference type="PANTHER" id="PTHR30249:SF0">
    <property type="entry name" value="PLASTIDAL GLYCOLATE_GLYCERATE TRANSLOCATOR 1, CHLOROPLASTIC"/>
    <property type="match status" value="1"/>
</dbReference>
<proteinExistence type="predicted"/>
<evidence type="ECO:0000256" key="6">
    <source>
        <dbReference type="SAM" id="Phobius"/>
    </source>
</evidence>
<feature type="transmembrane region" description="Helical" evidence="6">
    <location>
        <begin position="211"/>
        <end position="231"/>
    </location>
</feature>
<evidence type="ECO:0000313" key="8">
    <source>
        <dbReference type="Proteomes" id="UP001163105"/>
    </source>
</evidence>
<feature type="transmembrane region" description="Helical" evidence="6">
    <location>
        <begin position="243"/>
        <end position="264"/>
    </location>
</feature>
<accession>A0AB34G6Y9</accession>
<evidence type="ECO:0000256" key="3">
    <source>
        <dbReference type="ARBA" id="ARBA00022989"/>
    </source>
</evidence>
<feature type="transmembrane region" description="Helical" evidence="6">
    <location>
        <begin position="47"/>
        <end position="76"/>
    </location>
</feature>
<gene>
    <name evidence="7" type="ORF">O9K51_01474</name>
</gene>
<dbReference type="EMBL" id="JAQHRD010000001">
    <property type="protein sequence ID" value="KAJ6446701.1"/>
    <property type="molecule type" value="Genomic_DNA"/>
</dbReference>